<reference evidence="5 6" key="1">
    <citation type="journal article" date="2021" name="Nat. Commun.">
        <title>Genetic determinants of endophytism in the Arabidopsis root mycobiome.</title>
        <authorList>
            <person name="Mesny F."/>
            <person name="Miyauchi S."/>
            <person name="Thiergart T."/>
            <person name="Pickel B."/>
            <person name="Atanasova L."/>
            <person name="Karlsson M."/>
            <person name="Huettel B."/>
            <person name="Barry K.W."/>
            <person name="Haridas S."/>
            <person name="Chen C."/>
            <person name="Bauer D."/>
            <person name="Andreopoulos W."/>
            <person name="Pangilinan J."/>
            <person name="LaButti K."/>
            <person name="Riley R."/>
            <person name="Lipzen A."/>
            <person name="Clum A."/>
            <person name="Drula E."/>
            <person name="Henrissat B."/>
            <person name="Kohler A."/>
            <person name="Grigoriev I.V."/>
            <person name="Martin F.M."/>
            <person name="Hacquard S."/>
        </authorList>
    </citation>
    <scope>NUCLEOTIDE SEQUENCE [LARGE SCALE GENOMIC DNA]</scope>
    <source>
        <strain evidence="5 6">MPI-CAGE-CH-0241</strain>
    </source>
</reference>
<gene>
    <name evidence="5" type="ORF">B0T10DRAFT_247684</name>
</gene>
<feature type="domain" description="PAS" evidence="4">
    <location>
        <begin position="98"/>
        <end position="154"/>
    </location>
</feature>
<evidence type="ECO:0000259" key="4">
    <source>
        <dbReference type="PROSITE" id="PS50112"/>
    </source>
</evidence>
<dbReference type="Proteomes" id="UP000777438">
    <property type="component" value="Unassembled WGS sequence"/>
</dbReference>
<dbReference type="Pfam" id="PF13426">
    <property type="entry name" value="PAS_9"/>
    <property type="match status" value="1"/>
</dbReference>
<dbReference type="InterPro" id="IPR035965">
    <property type="entry name" value="PAS-like_dom_sf"/>
</dbReference>
<accession>A0A9P8W8S1</accession>
<organism evidence="5 6">
    <name type="scientific">Thelonectria olida</name>
    <dbReference type="NCBI Taxonomy" id="1576542"/>
    <lineage>
        <taxon>Eukaryota</taxon>
        <taxon>Fungi</taxon>
        <taxon>Dikarya</taxon>
        <taxon>Ascomycota</taxon>
        <taxon>Pezizomycotina</taxon>
        <taxon>Sordariomycetes</taxon>
        <taxon>Hypocreomycetidae</taxon>
        <taxon>Hypocreales</taxon>
        <taxon>Nectriaceae</taxon>
        <taxon>Thelonectria</taxon>
    </lineage>
</organism>
<keyword evidence="2" id="KW-0288">FMN</keyword>
<evidence type="ECO:0000256" key="2">
    <source>
        <dbReference type="ARBA" id="ARBA00022643"/>
    </source>
</evidence>
<keyword evidence="1" id="KW-0285">Flavoprotein</keyword>
<dbReference type="InterPro" id="IPR000014">
    <property type="entry name" value="PAS"/>
</dbReference>
<evidence type="ECO:0000256" key="1">
    <source>
        <dbReference type="ARBA" id="ARBA00022630"/>
    </source>
</evidence>
<dbReference type="SUPFAM" id="SSF55785">
    <property type="entry name" value="PYP-like sensor domain (PAS domain)"/>
    <property type="match status" value="1"/>
</dbReference>
<name>A0A9P8W8S1_9HYPO</name>
<evidence type="ECO:0000313" key="6">
    <source>
        <dbReference type="Proteomes" id="UP000777438"/>
    </source>
</evidence>
<keyword evidence="3" id="KW-0157">Chromophore</keyword>
<evidence type="ECO:0000313" key="5">
    <source>
        <dbReference type="EMBL" id="KAH6894277.1"/>
    </source>
</evidence>
<dbReference type="PANTHER" id="PTHR47429:SF7">
    <property type="entry name" value="GATA-FACTOR"/>
    <property type="match status" value="1"/>
</dbReference>
<dbReference type="PROSITE" id="PS50112">
    <property type="entry name" value="PAS"/>
    <property type="match status" value="1"/>
</dbReference>
<dbReference type="GO" id="GO:0005634">
    <property type="term" value="C:nucleus"/>
    <property type="evidence" value="ECO:0007669"/>
    <property type="project" value="TreeGrafter"/>
</dbReference>
<proteinExistence type="predicted"/>
<dbReference type="Gene3D" id="3.30.450.20">
    <property type="entry name" value="PAS domain"/>
    <property type="match status" value="1"/>
</dbReference>
<protein>
    <recommendedName>
        <fullName evidence="4">PAS domain-containing protein</fullName>
    </recommendedName>
</protein>
<sequence length="198" mass="22160">MASRAPATMNPWEVQALNYEFPEQGSVNHDGSTITTRNAWRRVQDPIIYPGLYAPSGFDIMTILLRIVSRPNPKVDLGAVDCSVSLVLCDLLQPDMPILHVTEPFSHLTGYSPQEAIGRNCRFLQSPPGKDRRSVSRSADRSAIRQMRHAVRDGEEIQLRVTNYRKNGQRFTNMLTIIPVPGDASGARYSVGFQCEMD</sequence>
<evidence type="ECO:0000256" key="3">
    <source>
        <dbReference type="ARBA" id="ARBA00022991"/>
    </source>
</evidence>
<comment type="caution">
    <text evidence="5">The sequence shown here is derived from an EMBL/GenBank/DDBJ whole genome shotgun (WGS) entry which is preliminary data.</text>
</comment>
<dbReference type="CDD" id="cd00130">
    <property type="entry name" value="PAS"/>
    <property type="match status" value="1"/>
</dbReference>
<dbReference type="AlphaFoldDB" id="A0A9P8W8S1"/>
<keyword evidence="6" id="KW-1185">Reference proteome</keyword>
<dbReference type="PANTHER" id="PTHR47429">
    <property type="entry name" value="PROTEIN TWIN LOV 1"/>
    <property type="match status" value="1"/>
</dbReference>
<dbReference type="EMBL" id="JAGPYM010000005">
    <property type="protein sequence ID" value="KAH6894277.1"/>
    <property type="molecule type" value="Genomic_DNA"/>
</dbReference>
<dbReference type="OrthoDB" id="447251at2759"/>